<organism evidence="7 8">
    <name type="scientific">Meloidogyne graminicola</name>
    <dbReference type="NCBI Taxonomy" id="189291"/>
    <lineage>
        <taxon>Eukaryota</taxon>
        <taxon>Metazoa</taxon>
        <taxon>Ecdysozoa</taxon>
        <taxon>Nematoda</taxon>
        <taxon>Chromadorea</taxon>
        <taxon>Rhabditida</taxon>
        <taxon>Tylenchina</taxon>
        <taxon>Tylenchomorpha</taxon>
        <taxon>Tylenchoidea</taxon>
        <taxon>Meloidogynidae</taxon>
        <taxon>Meloidogyninae</taxon>
        <taxon>Meloidogyne</taxon>
    </lineage>
</organism>
<dbReference type="PROSITE" id="PS50808">
    <property type="entry name" value="ZF_BED"/>
    <property type="match status" value="1"/>
</dbReference>
<evidence type="ECO:0000256" key="3">
    <source>
        <dbReference type="ARBA" id="ARBA00022833"/>
    </source>
</evidence>
<feature type="signal peptide" evidence="5">
    <location>
        <begin position="1"/>
        <end position="28"/>
    </location>
</feature>
<feature type="domain" description="BED-type" evidence="6">
    <location>
        <begin position="105"/>
        <end position="161"/>
    </location>
</feature>
<dbReference type="GO" id="GO:0008270">
    <property type="term" value="F:zinc ion binding"/>
    <property type="evidence" value="ECO:0007669"/>
    <property type="project" value="UniProtKB-KW"/>
</dbReference>
<keyword evidence="3" id="KW-0862">Zinc</keyword>
<evidence type="ECO:0000256" key="2">
    <source>
        <dbReference type="ARBA" id="ARBA00022771"/>
    </source>
</evidence>
<keyword evidence="1" id="KW-0479">Metal-binding</keyword>
<dbReference type="InterPro" id="IPR036236">
    <property type="entry name" value="Znf_C2H2_sf"/>
</dbReference>
<evidence type="ECO:0000256" key="5">
    <source>
        <dbReference type="SAM" id="SignalP"/>
    </source>
</evidence>
<dbReference type="SUPFAM" id="SSF57667">
    <property type="entry name" value="beta-beta-alpha zinc fingers"/>
    <property type="match status" value="1"/>
</dbReference>
<name>A0A8S9ZU64_9BILA</name>
<keyword evidence="2 4" id="KW-0863">Zinc-finger</keyword>
<keyword evidence="5" id="KW-0732">Signal</keyword>
<evidence type="ECO:0000313" key="7">
    <source>
        <dbReference type="EMBL" id="KAF7636816.1"/>
    </source>
</evidence>
<evidence type="ECO:0000313" key="8">
    <source>
        <dbReference type="Proteomes" id="UP000605970"/>
    </source>
</evidence>
<dbReference type="InterPro" id="IPR003656">
    <property type="entry name" value="Znf_BED"/>
</dbReference>
<dbReference type="AlphaFoldDB" id="A0A8S9ZU64"/>
<gene>
    <name evidence="7" type="ORF">Mgra_00003762</name>
</gene>
<dbReference type="GO" id="GO:0003677">
    <property type="term" value="F:DNA binding"/>
    <property type="evidence" value="ECO:0007669"/>
    <property type="project" value="InterPro"/>
</dbReference>
<evidence type="ECO:0000256" key="4">
    <source>
        <dbReference type="PROSITE-ProRule" id="PRU00027"/>
    </source>
</evidence>
<dbReference type="Proteomes" id="UP000605970">
    <property type="component" value="Unassembled WGS sequence"/>
</dbReference>
<dbReference type="EMBL" id="JABEBT010000026">
    <property type="protein sequence ID" value="KAF7636816.1"/>
    <property type="molecule type" value="Genomic_DNA"/>
</dbReference>
<protein>
    <recommendedName>
        <fullName evidence="6">BED-type domain-containing protein</fullName>
    </recommendedName>
</protein>
<evidence type="ECO:0000259" key="6">
    <source>
        <dbReference type="PROSITE" id="PS50808"/>
    </source>
</evidence>
<feature type="chain" id="PRO_5035920602" description="BED-type domain-containing protein" evidence="5">
    <location>
        <begin position="29"/>
        <end position="282"/>
    </location>
</feature>
<sequence>MVKEFWQLMKLINLIILFISIFVSLIEGPTPEEINEWQRAQQSRGGQALYQLNNEEIETNFNADYIKQKHPIHPILITSQNIYGPLNTEDYIQENEQINNEENQGKRAFVWKYFRVENQPGDDKTYVFCKFCPHSYELRKNLTDSLKYHLNTKHKDDKRIDFNQLNKGKNKILQNYKQGESSNKPLKRIKTEQEREYERELGLKSPIYEYFLIRRDNKAYCLCYNEEGIECREEISFKNTHYSTNLKRHLESHPDANKEYSKIKNKTGEGLNINFNEQTMGE</sequence>
<reference evidence="7" key="1">
    <citation type="journal article" date="2020" name="Ecol. Evol.">
        <title>Genome structure and content of the rice root-knot nematode (Meloidogyne graminicola).</title>
        <authorList>
            <person name="Phan N.T."/>
            <person name="Danchin E.G.J."/>
            <person name="Klopp C."/>
            <person name="Perfus-Barbeoch L."/>
            <person name="Kozlowski D.K."/>
            <person name="Koutsovoulos G.D."/>
            <person name="Lopez-Roques C."/>
            <person name="Bouchez O."/>
            <person name="Zahm M."/>
            <person name="Besnard G."/>
            <person name="Bellafiore S."/>
        </authorList>
    </citation>
    <scope>NUCLEOTIDE SEQUENCE</scope>
    <source>
        <strain evidence="7">VN-18</strain>
    </source>
</reference>
<dbReference type="Pfam" id="PF02892">
    <property type="entry name" value="zf-BED"/>
    <property type="match status" value="1"/>
</dbReference>
<evidence type="ECO:0000256" key="1">
    <source>
        <dbReference type="ARBA" id="ARBA00022723"/>
    </source>
</evidence>
<keyword evidence="8" id="KW-1185">Reference proteome</keyword>
<proteinExistence type="predicted"/>
<dbReference type="SMART" id="SM00614">
    <property type="entry name" value="ZnF_BED"/>
    <property type="match status" value="2"/>
</dbReference>
<comment type="caution">
    <text evidence="7">The sequence shown here is derived from an EMBL/GenBank/DDBJ whole genome shotgun (WGS) entry which is preliminary data.</text>
</comment>
<accession>A0A8S9ZU64</accession>